<proteinExistence type="predicted"/>
<dbReference type="OrthoDB" id="409948at2759"/>
<organism evidence="6">
    <name type="scientific">Aureococcus anophagefferens</name>
    <name type="common">Harmful bloom alga</name>
    <dbReference type="NCBI Taxonomy" id="44056"/>
    <lineage>
        <taxon>Eukaryota</taxon>
        <taxon>Sar</taxon>
        <taxon>Stramenopiles</taxon>
        <taxon>Ochrophyta</taxon>
        <taxon>Pelagophyceae</taxon>
        <taxon>Pelagomonadales</taxon>
        <taxon>Pelagomonadaceae</taxon>
        <taxon>Aureococcus</taxon>
    </lineage>
</organism>
<reference evidence="5 6" key="1">
    <citation type="journal article" date="2011" name="Proc. Natl. Acad. Sci. U.S.A.">
        <title>Niche of harmful alga Aureococcus anophagefferens revealed through ecogenomics.</title>
        <authorList>
            <person name="Gobler C.J."/>
            <person name="Berry D.L."/>
            <person name="Dyhrman S.T."/>
            <person name="Wilhelm S.W."/>
            <person name="Salamov A."/>
            <person name="Lobanov A.V."/>
            <person name="Zhang Y."/>
            <person name="Collier J.L."/>
            <person name="Wurch L.L."/>
            <person name="Kustka A.B."/>
            <person name="Dill B.D."/>
            <person name="Shah M."/>
            <person name="VerBerkmoes N.C."/>
            <person name="Kuo A."/>
            <person name="Terry A."/>
            <person name="Pangilinan J."/>
            <person name="Lindquist E.A."/>
            <person name="Lucas S."/>
            <person name="Paulsen I.T."/>
            <person name="Hattenrath-Lehmann T.K."/>
            <person name="Talmage S.C."/>
            <person name="Walker E.A."/>
            <person name="Koch F."/>
            <person name="Burson A.M."/>
            <person name="Marcoval M.A."/>
            <person name="Tang Y.Z."/>
            <person name="Lecleir G.R."/>
            <person name="Coyne K.J."/>
            <person name="Berg G.M."/>
            <person name="Bertrand E.M."/>
            <person name="Saito M.A."/>
            <person name="Gladyshev V.N."/>
            <person name="Grigoriev I.V."/>
        </authorList>
    </citation>
    <scope>NUCLEOTIDE SEQUENCE [LARGE SCALE GENOMIC DNA]</scope>
    <source>
        <strain evidence="6">CCMP 1984</strain>
    </source>
</reference>
<keyword evidence="3 4" id="KW-0472">Membrane</keyword>
<feature type="transmembrane region" description="Helical" evidence="4">
    <location>
        <begin position="235"/>
        <end position="258"/>
    </location>
</feature>
<keyword evidence="6" id="KW-1185">Reference proteome</keyword>
<dbReference type="KEGG" id="aaf:AURANDRAFT_3749"/>
<evidence type="ECO:0008006" key="7">
    <source>
        <dbReference type="Google" id="ProtNLM"/>
    </source>
</evidence>
<dbReference type="GO" id="GO:0016020">
    <property type="term" value="C:membrane"/>
    <property type="evidence" value="ECO:0007669"/>
    <property type="project" value="UniProtKB-SubCell"/>
</dbReference>
<evidence type="ECO:0000256" key="4">
    <source>
        <dbReference type="SAM" id="Phobius"/>
    </source>
</evidence>
<evidence type="ECO:0000256" key="2">
    <source>
        <dbReference type="ARBA" id="ARBA00022692"/>
    </source>
</evidence>
<dbReference type="AlphaFoldDB" id="F0Y2G7"/>
<keyword evidence="2 4" id="KW-0812">Transmembrane</keyword>
<dbReference type="PANTHER" id="PTHR47567:SF1">
    <property type="entry name" value="NAD-DEPENDENT EPIMERASE_DEHYDRATASE DOMAIN-CONTAINING PROTEIN"/>
    <property type="match status" value="1"/>
</dbReference>
<feature type="non-terminal residue" evidence="5">
    <location>
        <position position="1"/>
    </location>
</feature>
<dbReference type="Pfam" id="PF00153">
    <property type="entry name" value="Mito_carr"/>
    <property type="match status" value="2"/>
</dbReference>
<dbReference type="InterPro" id="IPR023395">
    <property type="entry name" value="MCP_dom_sf"/>
</dbReference>
<dbReference type="Proteomes" id="UP000002729">
    <property type="component" value="Unassembled WGS sequence"/>
</dbReference>
<feature type="transmembrane region" description="Helical" evidence="4">
    <location>
        <begin position="143"/>
        <end position="162"/>
    </location>
</feature>
<feature type="transmembrane region" description="Helical" evidence="4">
    <location>
        <begin position="6"/>
        <end position="26"/>
    </location>
</feature>
<comment type="subcellular location">
    <subcellularLocation>
        <location evidence="1">Membrane</location>
        <topology evidence="1">Multi-pass membrane protein</topology>
    </subcellularLocation>
</comment>
<feature type="non-terminal residue" evidence="5">
    <location>
        <position position="268"/>
    </location>
</feature>
<dbReference type="RefSeq" id="XP_009034135.1">
    <property type="nucleotide sequence ID" value="XM_009035887.1"/>
</dbReference>
<sequence length="268" mass="28690">ALKKAVGGGIPGAVAMVLQVVLLMWLRTTVNYQMRHGGSLIAVMRLLYAEGGVARFYSGMSMALLQGPLSRFGDTAANAGMLALLEGSKMPVLVQTAFSSAAAAGWRVVITPLDTAKTMMQVEGARGLGLLGERVRRGGVLQLWNGALGATVATFLGHYPWFATNNWLESTVPPTAGRVRTLARRAFIGFCSSVVSDFVSNSTRVVKTFVQTSDVPVTYVEAATFILNRDGVAGLLWRGLAAKILCNGLSSVLFSVIWKSMMDRMEPK</sequence>
<dbReference type="eggNOG" id="ENOG502QU7F">
    <property type="taxonomic scope" value="Eukaryota"/>
</dbReference>
<dbReference type="EMBL" id="GL833123">
    <property type="protein sequence ID" value="EGB11076.1"/>
    <property type="molecule type" value="Genomic_DNA"/>
</dbReference>
<dbReference type="SUPFAM" id="SSF103506">
    <property type="entry name" value="Mitochondrial carrier"/>
    <property type="match status" value="1"/>
</dbReference>
<dbReference type="PANTHER" id="PTHR47567">
    <property type="entry name" value="MITOCHONDRIAL SUBSTRATE/SOLUTE CARRIER"/>
    <property type="match status" value="1"/>
</dbReference>
<dbReference type="Gene3D" id="1.50.40.10">
    <property type="entry name" value="Mitochondrial carrier domain"/>
    <property type="match status" value="1"/>
</dbReference>
<name>F0Y2G7_AURAN</name>
<dbReference type="GeneID" id="20221794"/>
<accession>F0Y2G7</accession>
<evidence type="ECO:0000256" key="1">
    <source>
        <dbReference type="ARBA" id="ARBA00004141"/>
    </source>
</evidence>
<dbReference type="InterPro" id="IPR018108">
    <property type="entry name" value="MCP_transmembrane"/>
</dbReference>
<keyword evidence="4" id="KW-1133">Transmembrane helix</keyword>
<evidence type="ECO:0000256" key="3">
    <source>
        <dbReference type="ARBA" id="ARBA00023136"/>
    </source>
</evidence>
<dbReference type="InParanoid" id="F0Y2G7"/>
<dbReference type="OMA" id="RTSMNYQ"/>
<evidence type="ECO:0000313" key="5">
    <source>
        <dbReference type="EMBL" id="EGB11076.1"/>
    </source>
</evidence>
<evidence type="ECO:0000313" key="6">
    <source>
        <dbReference type="Proteomes" id="UP000002729"/>
    </source>
</evidence>
<gene>
    <name evidence="5" type="ORF">AURANDRAFT_3749</name>
</gene>
<protein>
    <recommendedName>
        <fullName evidence="7">Mitochondrial carrier protein</fullName>
    </recommendedName>
</protein>